<gene>
    <name evidence="1" type="ORF">EYF80_010931</name>
</gene>
<sequence>MSSSWGSFMYLPSPSFRKSRFDLFLTFAHEFRHDVDGLLRHHGVERHQLVVPQLLHDLSLLQEGLWGHGARLQGLDRNLGGAIPHFSEAALAKFELQSKRVSWDLPGILSQPLSLGLHRGAHGRQPVAEAVGVFWRGADKRRHTTSFESQCSVG</sequence>
<dbReference type="Proteomes" id="UP000314294">
    <property type="component" value="Unassembled WGS sequence"/>
</dbReference>
<evidence type="ECO:0000313" key="2">
    <source>
        <dbReference type="Proteomes" id="UP000314294"/>
    </source>
</evidence>
<name>A0A4Z2ILU9_9TELE</name>
<keyword evidence="2" id="KW-1185">Reference proteome</keyword>
<comment type="caution">
    <text evidence="1">The sequence shown here is derived from an EMBL/GenBank/DDBJ whole genome shotgun (WGS) entry which is preliminary data.</text>
</comment>
<reference evidence="1 2" key="1">
    <citation type="submission" date="2019-03" db="EMBL/GenBank/DDBJ databases">
        <title>First draft genome of Liparis tanakae, snailfish: a comprehensive survey of snailfish specific genes.</title>
        <authorList>
            <person name="Kim W."/>
            <person name="Song I."/>
            <person name="Jeong J.-H."/>
            <person name="Kim D."/>
            <person name="Kim S."/>
            <person name="Ryu S."/>
            <person name="Song J.Y."/>
            <person name="Lee S.K."/>
        </authorList>
    </citation>
    <scope>NUCLEOTIDE SEQUENCE [LARGE SCALE GENOMIC DNA]</scope>
    <source>
        <tissue evidence="1">Muscle</tissue>
    </source>
</reference>
<dbReference type="EMBL" id="SRLO01000070">
    <property type="protein sequence ID" value="TNN78761.1"/>
    <property type="molecule type" value="Genomic_DNA"/>
</dbReference>
<proteinExistence type="predicted"/>
<dbReference type="AlphaFoldDB" id="A0A4Z2ILU9"/>
<evidence type="ECO:0000313" key="1">
    <source>
        <dbReference type="EMBL" id="TNN78761.1"/>
    </source>
</evidence>
<accession>A0A4Z2ILU9</accession>
<organism evidence="1 2">
    <name type="scientific">Liparis tanakae</name>
    <name type="common">Tanaka's snailfish</name>
    <dbReference type="NCBI Taxonomy" id="230148"/>
    <lineage>
        <taxon>Eukaryota</taxon>
        <taxon>Metazoa</taxon>
        <taxon>Chordata</taxon>
        <taxon>Craniata</taxon>
        <taxon>Vertebrata</taxon>
        <taxon>Euteleostomi</taxon>
        <taxon>Actinopterygii</taxon>
        <taxon>Neopterygii</taxon>
        <taxon>Teleostei</taxon>
        <taxon>Neoteleostei</taxon>
        <taxon>Acanthomorphata</taxon>
        <taxon>Eupercaria</taxon>
        <taxon>Perciformes</taxon>
        <taxon>Cottioidei</taxon>
        <taxon>Cottales</taxon>
        <taxon>Liparidae</taxon>
        <taxon>Liparis</taxon>
    </lineage>
</organism>
<protein>
    <submittedName>
        <fullName evidence="1">Uncharacterized protein</fullName>
    </submittedName>
</protein>